<evidence type="ECO:0000256" key="4">
    <source>
        <dbReference type="ARBA" id="ARBA00023242"/>
    </source>
</evidence>
<feature type="domain" description="IBH1-like N-terminal" evidence="6">
    <location>
        <begin position="52"/>
        <end position="108"/>
    </location>
</feature>
<keyword evidence="2" id="KW-0805">Transcription regulation</keyword>
<comment type="subcellular location">
    <subcellularLocation>
        <location evidence="1">Nucleus</location>
    </subcellularLocation>
</comment>
<dbReference type="EMBL" id="JACGWK010000012">
    <property type="protein sequence ID" value="KAL0323388.1"/>
    <property type="molecule type" value="Genomic_DNA"/>
</dbReference>
<dbReference type="InterPro" id="IPR044660">
    <property type="entry name" value="IBH1-like"/>
</dbReference>
<dbReference type="GO" id="GO:0046983">
    <property type="term" value="F:protein dimerization activity"/>
    <property type="evidence" value="ECO:0007669"/>
    <property type="project" value="InterPro"/>
</dbReference>
<dbReference type="InterPro" id="IPR044549">
    <property type="entry name" value="bHLH_AtIBH1-like"/>
</dbReference>
<dbReference type="GO" id="GO:0005634">
    <property type="term" value="C:nucleus"/>
    <property type="evidence" value="ECO:0007669"/>
    <property type="project" value="UniProtKB-SubCell"/>
</dbReference>
<dbReference type="Pfam" id="PF26576">
    <property type="entry name" value="IBH1_N"/>
    <property type="match status" value="1"/>
</dbReference>
<dbReference type="InterPro" id="IPR036638">
    <property type="entry name" value="HLH_DNA-bd_sf"/>
</dbReference>
<feature type="compositionally biased region" description="Polar residues" evidence="5">
    <location>
        <begin position="1"/>
        <end position="12"/>
    </location>
</feature>
<evidence type="ECO:0000256" key="2">
    <source>
        <dbReference type="ARBA" id="ARBA00023015"/>
    </source>
</evidence>
<evidence type="ECO:0000256" key="5">
    <source>
        <dbReference type="SAM" id="MobiDB-lite"/>
    </source>
</evidence>
<accession>A0AAW2LX38</accession>
<feature type="region of interest" description="Disordered" evidence="5">
    <location>
        <begin position="1"/>
        <end position="49"/>
    </location>
</feature>
<dbReference type="AlphaFoldDB" id="A0AAW2LX38"/>
<feature type="compositionally biased region" description="Polar residues" evidence="5">
    <location>
        <begin position="30"/>
        <end position="49"/>
    </location>
</feature>
<protein>
    <submittedName>
        <fullName evidence="7">Transcription factor</fullName>
    </submittedName>
</protein>
<dbReference type="SUPFAM" id="SSF47459">
    <property type="entry name" value="HLH, helix-loop-helix DNA-binding domain"/>
    <property type="match status" value="1"/>
</dbReference>
<evidence type="ECO:0000256" key="1">
    <source>
        <dbReference type="ARBA" id="ARBA00004123"/>
    </source>
</evidence>
<proteinExistence type="predicted"/>
<sequence length="251" mass="27616">MTSPLVSSNPAVNSDRSSTRRKKKKRIQSQNSGENINNNGQRQNSVEWKSDVQQQIYSSKLLQALHQVRQNSGSSGPKRVREAADRVLASTAKGRSRWSRAILTNRLKLKFMKKNNIVKQQSKVMTVITSGSSRMKKKSKLKILRLKSKSLPAVQRKARVLSRLVPGCRKEPLPVVLEEATDYIAALEMQVRAMTALAELLSVSGSSSSSSAAAPGGGPNQPNSSSLADMGFSFFFNCYCSYILPLVSILM</sequence>
<keyword evidence="3" id="KW-0804">Transcription</keyword>
<evidence type="ECO:0000313" key="7">
    <source>
        <dbReference type="EMBL" id="KAL0323388.1"/>
    </source>
</evidence>
<dbReference type="GO" id="GO:0006355">
    <property type="term" value="P:regulation of DNA-templated transcription"/>
    <property type="evidence" value="ECO:0007669"/>
    <property type="project" value="InterPro"/>
</dbReference>
<dbReference type="PANTHER" id="PTHR33124">
    <property type="entry name" value="TRANSCRIPTION FACTOR IBH1-LIKE 1"/>
    <property type="match status" value="1"/>
</dbReference>
<organism evidence="7">
    <name type="scientific">Sesamum angustifolium</name>
    <dbReference type="NCBI Taxonomy" id="2727405"/>
    <lineage>
        <taxon>Eukaryota</taxon>
        <taxon>Viridiplantae</taxon>
        <taxon>Streptophyta</taxon>
        <taxon>Embryophyta</taxon>
        <taxon>Tracheophyta</taxon>
        <taxon>Spermatophyta</taxon>
        <taxon>Magnoliopsida</taxon>
        <taxon>eudicotyledons</taxon>
        <taxon>Gunneridae</taxon>
        <taxon>Pentapetalae</taxon>
        <taxon>asterids</taxon>
        <taxon>lamiids</taxon>
        <taxon>Lamiales</taxon>
        <taxon>Pedaliaceae</taxon>
        <taxon>Sesamum</taxon>
    </lineage>
</organism>
<reference evidence="7" key="1">
    <citation type="submission" date="2020-06" db="EMBL/GenBank/DDBJ databases">
        <authorList>
            <person name="Li T."/>
            <person name="Hu X."/>
            <person name="Zhang T."/>
            <person name="Song X."/>
            <person name="Zhang H."/>
            <person name="Dai N."/>
            <person name="Sheng W."/>
            <person name="Hou X."/>
            <person name="Wei L."/>
        </authorList>
    </citation>
    <scope>NUCLEOTIDE SEQUENCE</scope>
    <source>
        <strain evidence="7">G01</strain>
        <tissue evidence="7">Leaf</tissue>
    </source>
</reference>
<dbReference type="GO" id="GO:0000976">
    <property type="term" value="F:transcription cis-regulatory region binding"/>
    <property type="evidence" value="ECO:0007669"/>
    <property type="project" value="UniProtKB-ARBA"/>
</dbReference>
<dbReference type="PANTHER" id="PTHR33124:SF12">
    <property type="entry name" value="TRANSCRIPTION FACTOR BHLH148"/>
    <property type="match status" value="1"/>
</dbReference>
<keyword evidence="4" id="KW-0539">Nucleus</keyword>
<dbReference type="CDD" id="cd11444">
    <property type="entry name" value="bHLH_AtIBH1_like"/>
    <property type="match status" value="1"/>
</dbReference>
<name>A0AAW2LX38_9LAMI</name>
<gene>
    <name evidence="7" type="ORF">Sangu_1958100</name>
</gene>
<evidence type="ECO:0000256" key="3">
    <source>
        <dbReference type="ARBA" id="ARBA00023163"/>
    </source>
</evidence>
<comment type="caution">
    <text evidence="7">The sequence shown here is derived from an EMBL/GenBank/DDBJ whole genome shotgun (WGS) entry which is preliminary data.</text>
</comment>
<reference evidence="7" key="2">
    <citation type="journal article" date="2024" name="Plant">
        <title>Genomic evolution and insights into agronomic trait innovations of Sesamum species.</title>
        <authorList>
            <person name="Miao H."/>
            <person name="Wang L."/>
            <person name="Qu L."/>
            <person name="Liu H."/>
            <person name="Sun Y."/>
            <person name="Le M."/>
            <person name="Wang Q."/>
            <person name="Wei S."/>
            <person name="Zheng Y."/>
            <person name="Lin W."/>
            <person name="Duan Y."/>
            <person name="Cao H."/>
            <person name="Xiong S."/>
            <person name="Wang X."/>
            <person name="Wei L."/>
            <person name="Li C."/>
            <person name="Ma Q."/>
            <person name="Ju M."/>
            <person name="Zhao R."/>
            <person name="Li G."/>
            <person name="Mu C."/>
            <person name="Tian Q."/>
            <person name="Mei H."/>
            <person name="Zhang T."/>
            <person name="Gao T."/>
            <person name="Zhang H."/>
        </authorList>
    </citation>
    <scope>NUCLEOTIDE SEQUENCE</scope>
    <source>
        <strain evidence="7">G01</strain>
    </source>
</reference>
<dbReference type="InterPro" id="IPR059002">
    <property type="entry name" value="IBH1_N"/>
</dbReference>
<evidence type="ECO:0000259" key="6">
    <source>
        <dbReference type="Pfam" id="PF26576"/>
    </source>
</evidence>